<evidence type="ECO:0000313" key="3">
    <source>
        <dbReference type="Proteomes" id="UP001149074"/>
    </source>
</evidence>
<comment type="caution">
    <text evidence="2">The sequence shown here is derived from an EMBL/GenBank/DDBJ whole genome shotgun (WGS) entry which is preliminary data.</text>
</comment>
<dbReference type="GeneID" id="81355450"/>
<feature type="compositionally biased region" description="Basic and acidic residues" evidence="1">
    <location>
        <begin position="170"/>
        <end position="181"/>
    </location>
</feature>
<organism evidence="2 3">
    <name type="scientific">Penicillium argentinense</name>
    <dbReference type="NCBI Taxonomy" id="1131581"/>
    <lineage>
        <taxon>Eukaryota</taxon>
        <taxon>Fungi</taxon>
        <taxon>Dikarya</taxon>
        <taxon>Ascomycota</taxon>
        <taxon>Pezizomycotina</taxon>
        <taxon>Eurotiomycetes</taxon>
        <taxon>Eurotiomycetidae</taxon>
        <taxon>Eurotiales</taxon>
        <taxon>Aspergillaceae</taxon>
        <taxon>Penicillium</taxon>
    </lineage>
</organism>
<reference evidence="2" key="1">
    <citation type="submission" date="2022-11" db="EMBL/GenBank/DDBJ databases">
        <authorList>
            <person name="Petersen C."/>
        </authorList>
    </citation>
    <scope>NUCLEOTIDE SEQUENCE</scope>
    <source>
        <strain evidence="2">IBT 30761</strain>
    </source>
</reference>
<evidence type="ECO:0000256" key="1">
    <source>
        <dbReference type="SAM" id="MobiDB-lite"/>
    </source>
</evidence>
<feature type="compositionally biased region" description="Polar residues" evidence="1">
    <location>
        <begin position="154"/>
        <end position="165"/>
    </location>
</feature>
<evidence type="ECO:0000313" key="2">
    <source>
        <dbReference type="EMBL" id="KAJ5103448.1"/>
    </source>
</evidence>
<keyword evidence="3" id="KW-1185">Reference proteome</keyword>
<accession>A0A9W9FNI1</accession>
<dbReference type="RefSeq" id="XP_056476828.1">
    <property type="nucleotide sequence ID" value="XM_056616471.1"/>
</dbReference>
<dbReference type="Proteomes" id="UP001149074">
    <property type="component" value="Unassembled WGS sequence"/>
</dbReference>
<gene>
    <name evidence="2" type="ORF">N7532_003977</name>
</gene>
<dbReference type="AlphaFoldDB" id="A0A9W9FNI1"/>
<sequence length="199" mass="21712">MAEQILARTVRLHFRAALASPPWLCTTHDGLDGLDGFDGLGWLSSQCDPDNEPNGRNFEGLTYRSPAVMADKEIPSRGPCGLPWLGPSRILDLQGGREKSRALAGPCSRHPEGVRVSAGRSEDSGALQDTLKYGFNNCAQFMQPAQAGLIRGRTNASSRLETSRNPLWRAHPDRLSERNADDPGNEEPEPWIARRAVGA</sequence>
<feature type="region of interest" description="Disordered" evidence="1">
    <location>
        <begin position="101"/>
        <end position="121"/>
    </location>
</feature>
<proteinExistence type="predicted"/>
<feature type="region of interest" description="Disordered" evidence="1">
    <location>
        <begin position="154"/>
        <end position="199"/>
    </location>
</feature>
<dbReference type="EMBL" id="JAPQKI010000004">
    <property type="protein sequence ID" value="KAJ5103448.1"/>
    <property type="molecule type" value="Genomic_DNA"/>
</dbReference>
<reference evidence="2" key="2">
    <citation type="journal article" date="2023" name="IMA Fungus">
        <title>Comparative genomic study of the Penicillium genus elucidates a diverse pangenome and 15 lateral gene transfer events.</title>
        <authorList>
            <person name="Petersen C."/>
            <person name="Sorensen T."/>
            <person name="Nielsen M.R."/>
            <person name="Sondergaard T.E."/>
            <person name="Sorensen J.L."/>
            <person name="Fitzpatrick D.A."/>
            <person name="Frisvad J.C."/>
            <person name="Nielsen K.L."/>
        </authorList>
    </citation>
    <scope>NUCLEOTIDE SEQUENCE</scope>
    <source>
        <strain evidence="2">IBT 30761</strain>
    </source>
</reference>
<protein>
    <submittedName>
        <fullName evidence="2">Uncharacterized protein</fullName>
    </submittedName>
</protein>
<name>A0A9W9FNI1_9EURO</name>